<dbReference type="GO" id="GO:0071555">
    <property type="term" value="P:cell wall organization"/>
    <property type="evidence" value="ECO:0007669"/>
    <property type="project" value="UniProtKB-UniRule"/>
</dbReference>
<keyword evidence="10 11" id="KW-0961">Cell wall biogenesis/degradation</keyword>
<organism evidence="12 13">
    <name type="scientific">Buchnera aphidicola</name>
    <name type="common">Stegophylla sp.</name>
    <dbReference type="NCBI Taxonomy" id="2315800"/>
    <lineage>
        <taxon>Bacteria</taxon>
        <taxon>Pseudomonadati</taxon>
        <taxon>Pseudomonadota</taxon>
        <taxon>Gammaproteobacteria</taxon>
        <taxon>Enterobacterales</taxon>
        <taxon>Erwiniaceae</taxon>
        <taxon>Buchnera</taxon>
    </lineage>
</organism>
<dbReference type="PANTHER" id="PTHR47019">
    <property type="entry name" value="LIPID II FLIPPASE MURJ"/>
    <property type="match status" value="1"/>
</dbReference>
<feature type="transmembrane region" description="Helical" evidence="10">
    <location>
        <begin position="383"/>
        <end position="404"/>
    </location>
</feature>
<dbReference type="OrthoDB" id="9816572at2"/>
<keyword evidence="2 10" id="KW-1003">Cell membrane</keyword>
<feature type="transmembrane region" description="Helical" evidence="10">
    <location>
        <begin position="82"/>
        <end position="112"/>
    </location>
</feature>
<dbReference type="CDD" id="cd13123">
    <property type="entry name" value="MATE_MurJ_like"/>
    <property type="match status" value="1"/>
</dbReference>
<dbReference type="GO" id="GO:0034204">
    <property type="term" value="P:lipid translocation"/>
    <property type="evidence" value="ECO:0007669"/>
    <property type="project" value="TreeGrafter"/>
</dbReference>
<reference evidence="12 13" key="1">
    <citation type="submission" date="2018-10" db="EMBL/GenBank/DDBJ databases">
        <title>Comparative functional genomics of the obligate endosymbiont Buchnera aphidicola.</title>
        <authorList>
            <person name="Chong R.A."/>
        </authorList>
    </citation>
    <scope>NUCLEOTIDE SEQUENCE [LARGE SCALE GENOMIC DNA]</scope>
    <source>
        <strain evidence="12 13">Ssp</strain>
    </source>
</reference>
<feature type="transmembrane region" description="Helical" evidence="10">
    <location>
        <begin position="54"/>
        <end position="70"/>
    </location>
</feature>
<dbReference type="EMBL" id="CP032998">
    <property type="protein sequence ID" value="QCI26546.1"/>
    <property type="molecule type" value="Genomic_DNA"/>
</dbReference>
<feature type="transmembrane region" description="Helical" evidence="10">
    <location>
        <begin position="189"/>
        <end position="207"/>
    </location>
</feature>
<evidence type="ECO:0000256" key="6">
    <source>
        <dbReference type="ARBA" id="ARBA00022989"/>
    </source>
</evidence>
<evidence type="ECO:0000256" key="4">
    <source>
        <dbReference type="ARBA" id="ARBA00022960"/>
    </source>
</evidence>
<dbReference type="InterPro" id="IPR051050">
    <property type="entry name" value="Lipid_II_flippase_MurJ/MviN"/>
</dbReference>
<dbReference type="GO" id="GO:0015648">
    <property type="term" value="F:lipid-linked peptidoglycan transporter activity"/>
    <property type="evidence" value="ECO:0007669"/>
    <property type="project" value="UniProtKB-UniRule"/>
</dbReference>
<evidence type="ECO:0000256" key="9">
    <source>
        <dbReference type="ARBA" id="ARBA00061532"/>
    </source>
</evidence>
<dbReference type="Pfam" id="PF03023">
    <property type="entry name" value="MurJ"/>
    <property type="match status" value="1"/>
</dbReference>
<feature type="transmembrane region" description="Helical" evidence="10">
    <location>
        <begin position="247"/>
        <end position="268"/>
    </location>
</feature>
<feature type="transmembrane region" description="Helical" evidence="10">
    <location>
        <begin position="353"/>
        <end position="371"/>
    </location>
</feature>
<dbReference type="PRINTS" id="PR01806">
    <property type="entry name" value="VIRFACTRMVIN"/>
</dbReference>
<dbReference type="PANTHER" id="PTHR47019:SF1">
    <property type="entry name" value="LIPID II FLIPPASE MURJ"/>
    <property type="match status" value="1"/>
</dbReference>
<dbReference type="GO" id="GO:0008360">
    <property type="term" value="P:regulation of cell shape"/>
    <property type="evidence" value="ECO:0007669"/>
    <property type="project" value="UniProtKB-UniRule"/>
</dbReference>
<accession>A0A4D6Y979</accession>
<feature type="transmembrane region" description="Helical" evidence="10">
    <location>
        <begin position="442"/>
        <end position="467"/>
    </location>
</feature>
<dbReference type="Proteomes" id="UP000298636">
    <property type="component" value="Chromosome"/>
</dbReference>
<feature type="transmembrane region" description="Helical" evidence="10">
    <location>
        <begin position="479"/>
        <end position="500"/>
    </location>
</feature>
<keyword evidence="13" id="KW-1185">Reference proteome</keyword>
<dbReference type="PIRSF" id="PIRSF002869">
    <property type="entry name" value="MviN"/>
    <property type="match status" value="1"/>
</dbReference>
<feature type="transmembrane region" description="Helical" evidence="10">
    <location>
        <begin position="410"/>
        <end position="430"/>
    </location>
</feature>
<comment type="similarity">
    <text evidence="9 10 11">Belongs to the MurJ/MviN family.</text>
</comment>
<evidence type="ECO:0000256" key="11">
    <source>
        <dbReference type="PIRNR" id="PIRNR002869"/>
    </source>
</evidence>
<dbReference type="GO" id="GO:0005886">
    <property type="term" value="C:plasma membrane"/>
    <property type="evidence" value="ECO:0007669"/>
    <property type="project" value="UniProtKB-SubCell"/>
</dbReference>
<gene>
    <name evidence="10 12" type="primary">murJ</name>
    <name evidence="12" type="ORF">D9V79_01070</name>
</gene>
<dbReference type="HAMAP" id="MF_02078">
    <property type="entry name" value="MurJ_MviN"/>
    <property type="match status" value="1"/>
</dbReference>
<dbReference type="GO" id="GO:0009252">
    <property type="term" value="P:peptidoglycan biosynthetic process"/>
    <property type="evidence" value="ECO:0007669"/>
    <property type="project" value="UniProtKB-UniRule"/>
</dbReference>
<keyword evidence="3 10" id="KW-0812">Transmembrane</keyword>
<evidence type="ECO:0000256" key="2">
    <source>
        <dbReference type="ARBA" id="ARBA00022475"/>
    </source>
</evidence>
<keyword evidence="10 11" id="KW-0813">Transport</keyword>
<evidence type="ECO:0000313" key="12">
    <source>
        <dbReference type="EMBL" id="QCI26546.1"/>
    </source>
</evidence>
<evidence type="ECO:0000256" key="7">
    <source>
        <dbReference type="ARBA" id="ARBA00023136"/>
    </source>
</evidence>
<dbReference type="NCBIfam" id="TIGR01695">
    <property type="entry name" value="murJ_mviN"/>
    <property type="match status" value="1"/>
</dbReference>
<proteinExistence type="inferred from homology"/>
<evidence type="ECO:0000256" key="8">
    <source>
        <dbReference type="ARBA" id="ARBA00060041"/>
    </source>
</evidence>
<keyword evidence="7 10" id="KW-0472">Membrane</keyword>
<comment type="subcellular location">
    <subcellularLocation>
        <location evidence="10">Cell inner membrane</location>
        <topology evidence="10">Multi-pass membrane protein</topology>
    </subcellularLocation>
    <subcellularLocation>
        <location evidence="1">Cell membrane</location>
        <topology evidence="1">Multi-pass membrane protein</topology>
    </subcellularLocation>
</comment>
<dbReference type="UniPathway" id="UPA00219"/>
<evidence type="ECO:0000256" key="5">
    <source>
        <dbReference type="ARBA" id="ARBA00022984"/>
    </source>
</evidence>
<feature type="transmembrane region" description="Helical" evidence="10">
    <location>
        <begin position="153"/>
        <end position="177"/>
    </location>
</feature>
<dbReference type="InterPro" id="IPR004268">
    <property type="entry name" value="MurJ"/>
</dbReference>
<evidence type="ECO:0000256" key="1">
    <source>
        <dbReference type="ARBA" id="ARBA00004651"/>
    </source>
</evidence>
<keyword evidence="6 10" id="KW-1133">Transmembrane helix</keyword>
<evidence type="ECO:0000256" key="10">
    <source>
        <dbReference type="HAMAP-Rule" id="MF_02078"/>
    </source>
</evidence>
<evidence type="ECO:0000256" key="3">
    <source>
        <dbReference type="ARBA" id="ARBA00022692"/>
    </source>
</evidence>
<protein>
    <recommendedName>
        <fullName evidence="10">Probable lipid II flippase MurJ</fullName>
    </recommendedName>
</protein>
<feature type="transmembrane region" description="Helical" evidence="10">
    <location>
        <begin position="219"/>
        <end position="240"/>
    </location>
</feature>
<feature type="transmembrane region" description="Helical" evidence="10">
    <location>
        <begin position="124"/>
        <end position="147"/>
    </location>
</feature>
<keyword evidence="4 10" id="KW-0133">Cell shape</keyword>
<feature type="transmembrane region" description="Helical" evidence="10">
    <location>
        <begin position="313"/>
        <end position="333"/>
    </location>
</feature>
<comment type="function">
    <text evidence="8 10 11">Involved in peptidoglycan biosynthesis. Transports lipid-linked peptidoglycan precursors from the inner to the outer leaflet of the cytoplasmic membrane.</text>
</comment>
<name>A0A4D6Y979_9GAMM</name>
<comment type="pathway">
    <text evidence="10">Cell wall biogenesis; peptidoglycan biosynthesis.</text>
</comment>
<dbReference type="AlphaFoldDB" id="A0A4D6Y979"/>
<evidence type="ECO:0000313" key="13">
    <source>
        <dbReference type="Proteomes" id="UP000298636"/>
    </source>
</evidence>
<keyword evidence="5 10" id="KW-0573">Peptidoglycan synthesis</keyword>
<keyword evidence="10" id="KW-0997">Cell inner membrane</keyword>
<feature type="transmembrane region" description="Helical" evidence="10">
    <location>
        <begin position="274"/>
        <end position="292"/>
    </location>
</feature>
<sequence>MNLIRSLINISIITFLSRTLSFVRDFIVAYIFGVSISTDAFFIAFKIPNLLKRICAEGAFLQIIIPLLVGYKQKGKHHTTKYFFSCVLGFMIVTLFFMTLIGICLSAVIIFLTAPGFLKQPKEFALAVELLRITFPYVFFVSLSALTTAVLNIWGYFVIPVFSPILLNISMILFVVFLNKFFSMPILSLGWSVIFGGILQFLYQFLFLSKIDMFVMPKINFKILNISSLITKVGMGIIGVSANHISLFINGILASLFISGSVSWMYYADRLVEFPVGILGISLGTILLSLLTKSIAEKNMKEFSQLLDWGLRITIIIGIPSTIVIFILSRPIITVLFQYGKFTRFDTLMTEQSLLGYSIGLIAFILIKVLSPGFYARQDTKTPMIISIITIIVTQVLNTILFFVSLGQLGLSLSISFSSWLNVILLYWYLYKNKIFVPQSGWLRLFVKVIIASYILSVALFFILNIMPPWDTGSVIYKLFRLFLLFLFSTIVYLIALFILRFRWNQLNFKVSN</sequence>
<dbReference type="RefSeq" id="WP_158351836.1">
    <property type="nucleotide sequence ID" value="NZ_CP032998.1"/>
</dbReference>
<feature type="transmembrane region" description="Helical" evidence="10">
    <location>
        <begin position="27"/>
        <end position="47"/>
    </location>
</feature>